<evidence type="ECO:0000313" key="1">
    <source>
        <dbReference type="EMBL" id="CAK8686364.1"/>
    </source>
</evidence>
<dbReference type="Proteomes" id="UP001642483">
    <property type="component" value="Unassembled WGS sequence"/>
</dbReference>
<comment type="caution">
    <text evidence="1">The sequence shown here is derived from an EMBL/GenBank/DDBJ whole genome shotgun (WGS) entry which is preliminary data.</text>
</comment>
<accession>A0ABP0G3E9</accession>
<dbReference type="EMBL" id="CAWYQH010000102">
    <property type="protein sequence ID" value="CAK8686364.1"/>
    <property type="molecule type" value="Genomic_DNA"/>
</dbReference>
<protein>
    <submittedName>
        <fullName evidence="1">Uncharacterized protein</fullName>
    </submittedName>
</protein>
<organism evidence="1 2">
    <name type="scientific">Clavelina lepadiformis</name>
    <name type="common">Light-bulb sea squirt</name>
    <name type="synonym">Ascidia lepadiformis</name>
    <dbReference type="NCBI Taxonomy" id="159417"/>
    <lineage>
        <taxon>Eukaryota</taxon>
        <taxon>Metazoa</taxon>
        <taxon>Chordata</taxon>
        <taxon>Tunicata</taxon>
        <taxon>Ascidiacea</taxon>
        <taxon>Aplousobranchia</taxon>
        <taxon>Clavelinidae</taxon>
        <taxon>Clavelina</taxon>
    </lineage>
</organism>
<keyword evidence="2" id="KW-1185">Reference proteome</keyword>
<reference evidence="1 2" key="1">
    <citation type="submission" date="2024-02" db="EMBL/GenBank/DDBJ databases">
        <authorList>
            <person name="Daric V."/>
            <person name="Darras S."/>
        </authorList>
    </citation>
    <scope>NUCLEOTIDE SEQUENCE [LARGE SCALE GENOMIC DNA]</scope>
</reference>
<evidence type="ECO:0000313" key="2">
    <source>
        <dbReference type="Proteomes" id="UP001642483"/>
    </source>
</evidence>
<sequence length="90" mass="10009">MIRTEQTINGRNQFAAGAQLICNPIKEQKCKQYKFTRGHPYYPGGNVSCDRGFIISLVASYLIPASAIGGIRITIIGYMELNLEEKLAKD</sequence>
<gene>
    <name evidence="1" type="ORF">CVLEPA_LOCUS18306</name>
</gene>
<proteinExistence type="predicted"/>
<name>A0ABP0G3E9_CLALP</name>